<feature type="region of interest" description="Disordered" evidence="9">
    <location>
        <begin position="781"/>
        <end position="817"/>
    </location>
</feature>
<dbReference type="GO" id="GO:0015914">
    <property type="term" value="P:phospholipid transport"/>
    <property type="evidence" value="ECO:0007669"/>
    <property type="project" value="TreeGrafter"/>
</dbReference>
<feature type="compositionally biased region" description="Polar residues" evidence="9">
    <location>
        <begin position="1423"/>
        <end position="1437"/>
    </location>
</feature>
<feature type="compositionally biased region" description="Basic and acidic residues" evidence="9">
    <location>
        <begin position="1677"/>
        <end position="1687"/>
    </location>
</feature>
<feature type="region of interest" description="Disordered" evidence="9">
    <location>
        <begin position="1170"/>
        <end position="1585"/>
    </location>
</feature>
<feature type="domain" description="SMP-LTD" evidence="11">
    <location>
        <begin position="432"/>
        <end position="623"/>
    </location>
</feature>
<organism evidence="12">
    <name type="scientific">Melanopsichium pennsylvanicum 4</name>
    <dbReference type="NCBI Taxonomy" id="1398559"/>
    <lineage>
        <taxon>Eukaryota</taxon>
        <taxon>Fungi</taxon>
        <taxon>Dikarya</taxon>
        <taxon>Basidiomycota</taxon>
        <taxon>Ustilaginomycotina</taxon>
        <taxon>Ustilaginomycetes</taxon>
        <taxon>Ustilaginales</taxon>
        <taxon>Ustilaginaceae</taxon>
        <taxon>Melanopsichium</taxon>
    </lineage>
</organism>
<keyword evidence="7" id="KW-0446">Lipid-binding</keyword>
<dbReference type="InterPro" id="IPR019411">
    <property type="entry name" value="MMM1_dom"/>
</dbReference>
<keyword evidence="3 10" id="KW-0812">Transmembrane</keyword>
<feature type="region of interest" description="Disordered" evidence="9">
    <location>
        <begin position="70"/>
        <end position="110"/>
    </location>
</feature>
<keyword evidence="2" id="KW-0813">Transport</keyword>
<dbReference type="InterPro" id="IPR031468">
    <property type="entry name" value="SMP_LBD"/>
</dbReference>
<feature type="compositionally biased region" description="Polar residues" evidence="9">
    <location>
        <begin position="158"/>
        <end position="171"/>
    </location>
</feature>
<feature type="compositionally biased region" description="Polar residues" evidence="9">
    <location>
        <begin position="877"/>
        <end position="899"/>
    </location>
</feature>
<feature type="compositionally biased region" description="Polar residues" evidence="9">
    <location>
        <begin position="1242"/>
        <end position="1251"/>
    </location>
</feature>
<dbReference type="GO" id="GO:0008289">
    <property type="term" value="F:lipid binding"/>
    <property type="evidence" value="ECO:0007669"/>
    <property type="project" value="UniProtKB-KW"/>
</dbReference>
<feature type="compositionally biased region" description="Polar residues" evidence="9">
    <location>
        <begin position="725"/>
        <end position="738"/>
    </location>
</feature>
<feature type="region of interest" description="Disordered" evidence="9">
    <location>
        <begin position="847"/>
        <end position="1114"/>
    </location>
</feature>
<dbReference type="GO" id="GO:0032865">
    <property type="term" value="C:ERMES complex"/>
    <property type="evidence" value="ECO:0007669"/>
    <property type="project" value="TreeGrafter"/>
</dbReference>
<evidence type="ECO:0000256" key="10">
    <source>
        <dbReference type="SAM" id="Phobius"/>
    </source>
</evidence>
<feature type="compositionally biased region" description="Polar residues" evidence="9">
    <location>
        <begin position="850"/>
        <end position="867"/>
    </location>
</feature>
<evidence type="ECO:0000256" key="8">
    <source>
        <dbReference type="ARBA" id="ARBA00023136"/>
    </source>
</evidence>
<feature type="compositionally biased region" description="Basic and acidic residues" evidence="9">
    <location>
        <begin position="1327"/>
        <end position="1336"/>
    </location>
</feature>
<feature type="region of interest" description="Disordered" evidence="9">
    <location>
        <begin position="140"/>
        <end position="171"/>
    </location>
</feature>
<dbReference type="GO" id="GO:1990456">
    <property type="term" value="P:mitochondrion-endoplasmic reticulum membrane tethering"/>
    <property type="evidence" value="ECO:0007669"/>
    <property type="project" value="TreeGrafter"/>
</dbReference>
<feature type="compositionally biased region" description="Basic and acidic residues" evidence="9">
    <location>
        <begin position="1457"/>
        <end position="1469"/>
    </location>
</feature>
<dbReference type="EMBL" id="HG529514">
    <property type="protein sequence ID" value="CDI51692.1"/>
    <property type="molecule type" value="Genomic_DNA"/>
</dbReference>
<feature type="compositionally biased region" description="Basic and acidic residues" evidence="9">
    <location>
        <begin position="963"/>
        <end position="986"/>
    </location>
</feature>
<feature type="compositionally biased region" description="Polar residues" evidence="9">
    <location>
        <begin position="1473"/>
        <end position="1486"/>
    </location>
</feature>
<keyword evidence="6" id="KW-0445">Lipid transport</keyword>
<feature type="compositionally biased region" description="Low complexity" evidence="9">
    <location>
        <begin position="1358"/>
        <end position="1373"/>
    </location>
</feature>
<feature type="transmembrane region" description="Helical" evidence="10">
    <location>
        <begin position="7"/>
        <end position="29"/>
    </location>
</feature>
<feature type="compositionally biased region" description="Pro residues" evidence="9">
    <location>
        <begin position="1568"/>
        <end position="1577"/>
    </location>
</feature>
<evidence type="ECO:0000256" key="4">
    <source>
        <dbReference type="ARBA" id="ARBA00022824"/>
    </source>
</evidence>
<feature type="region of interest" description="Disordered" evidence="9">
    <location>
        <begin position="651"/>
        <end position="678"/>
    </location>
</feature>
<evidence type="ECO:0000313" key="12">
    <source>
        <dbReference type="EMBL" id="CDI51692.1"/>
    </source>
</evidence>
<reference evidence="12" key="1">
    <citation type="journal article" date="2014" name="Genome Biol. Evol.">
        <title>Gene Loss Rather Than Gene Gain Is Associated with a Host Jump from Monocots to Dicots in the Smut Fungus Melanopsichium pennsylvanicum.</title>
        <authorList>
            <person name="Sharma R."/>
            <person name="Mishra B."/>
            <person name="Runge F."/>
            <person name="Thines M."/>
        </authorList>
    </citation>
    <scope>NUCLEOTIDE SEQUENCE</scope>
    <source>
        <strain evidence="12">4</strain>
    </source>
</reference>
<feature type="compositionally biased region" description="Low complexity" evidence="9">
    <location>
        <begin position="988"/>
        <end position="1002"/>
    </location>
</feature>
<accession>A0A077QYT3</accession>
<evidence type="ECO:0000256" key="2">
    <source>
        <dbReference type="ARBA" id="ARBA00022448"/>
    </source>
</evidence>
<dbReference type="CDD" id="cd21675">
    <property type="entry name" value="SMP_TEX2"/>
    <property type="match status" value="1"/>
</dbReference>
<feature type="compositionally biased region" description="Basic and acidic residues" evidence="9">
    <location>
        <begin position="1207"/>
        <end position="1221"/>
    </location>
</feature>
<evidence type="ECO:0000256" key="1">
    <source>
        <dbReference type="ARBA" id="ARBA00004586"/>
    </source>
</evidence>
<dbReference type="PROSITE" id="PS51847">
    <property type="entry name" value="SMP"/>
    <property type="match status" value="1"/>
</dbReference>
<evidence type="ECO:0000256" key="3">
    <source>
        <dbReference type="ARBA" id="ARBA00022692"/>
    </source>
</evidence>
<feature type="compositionally biased region" description="Polar residues" evidence="9">
    <location>
        <begin position="1380"/>
        <end position="1390"/>
    </location>
</feature>
<feature type="compositionally biased region" description="Low complexity" evidence="9">
    <location>
        <begin position="1274"/>
        <end position="1297"/>
    </location>
</feature>
<feature type="compositionally biased region" description="Polar residues" evidence="9">
    <location>
        <begin position="1612"/>
        <end position="1622"/>
    </location>
</feature>
<keyword evidence="8 10" id="KW-0472">Membrane</keyword>
<evidence type="ECO:0000256" key="7">
    <source>
        <dbReference type="ARBA" id="ARBA00023121"/>
    </source>
</evidence>
<feature type="compositionally biased region" description="Low complexity" evidence="9">
    <location>
        <begin position="1170"/>
        <end position="1182"/>
    </location>
</feature>
<evidence type="ECO:0000256" key="5">
    <source>
        <dbReference type="ARBA" id="ARBA00022989"/>
    </source>
</evidence>
<feature type="region of interest" description="Disordered" evidence="9">
    <location>
        <begin position="692"/>
        <end position="738"/>
    </location>
</feature>
<proteinExistence type="predicted"/>
<feature type="compositionally biased region" description="Low complexity" evidence="9">
    <location>
        <begin position="1051"/>
        <end position="1062"/>
    </location>
</feature>
<protein>
    <recommendedName>
        <fullName evidence="11">SMP-LTD domain-containing protein</fullName>
    </recommendedName>
</protein>
<feature type="region of interest" description="Disordered" evidence="9">
    <location>
        <begin position="193"/>
        <end position="227"/>
    </location>
</feature>
<keyword evidence="4" id="KW-0256">Endoplasmic reticulum</keyword>
<feature type="compositionally biased region" description="Basic and acidic residues" evidence="9">
    <location>
        <begin position="70"/>
        <end position="80"/>
    </location>
</feature>
<feature type="compositionally biased region" description="Low complexity" evidence="9">
    <location>
        <begin position="208"/>
        <end position="227"/>
    </location>
</feature>
<name>A0A077QYT3_9BASI</name>
<evidence type="ECO:0000259" key="11">
    <source>
        <dbReference type="PROSITE" id="PS51847"/>
    </source>
</evidence>
<feature type="compositionally biased region" description="Low complexity" evidence="9">
    <location>
        <begin position="912"/>
        <end position="921"/>
    </location>
</feature>
<feature type="region of interest" description="Disordered" evidence="9">
    <location>
        <begin position="1602"/>
        <end position="1713"/>
    </location>
</feature>
<evidence type="ECO:0000256" key="9">
    <source>
        <dbReference type="SAM" id="MobiDB-lite"/>
    </source>
</evidence>
<dbReference type="GO" id="GO:0005789">
    <property type="term" value="C:endoplasmic reticulum membrane"/>
    <property type="evidence" value="ECO:0007669"/>
    <property type="project" value="UniProtKB-SubCell"/>
</dbReference>
<dbReference type="Pfam" id="PF10296">
    <property type="entry name" value="MMM1"/>
    <property type="match status" value="1"/>
</dbReference>
<sequence length="1768" mass="185691">MLREAFYYLLGGVTFLPLCILGIVLHFYLNAPSVRQTNPPSVDADIELTHEQKLAALDLAARNAAIHAEIENAKGKDHPQGDTTAPPTAKRLGPGPANSSAPKPFSSGWLTVRPTFHTEKDVAAANNGIASPATIPASLVDSESDVSRLRSDDEGTAADNSDAASITSTKSSVAGSGYMSQMYRGILDYRIGRGASKKPPGDATNSRSAPGSSASGATPAGSSGTSGKGSFYCILKSPILYIYSSDETASPNTECHAAIDLRGKRVSIFVAGLGDTLGELDPEQHSTTQHDNITDDEQLGDAAADQQAFDPKQAWKKAKRAVVRDGELFLKRNAIRIVGSAPGGDRKGGRPLNRRRPQWFIFCKNNYIMEDWYHDLLQASLVPESGLATKLPEDGPVDPLARLLGKLDNPIGPTFSEEDMASLLVSLDSLPDPLPLRWLNALIGRIFFSVYRTAWLEDYITSKMMKQLHRVKTPGFLGDIKVEEVDVGRRAPGFSRPMLKALTTDGVASMEIAVHYLGEVRITISTTLTLSLGSRFKPYNIPIVLAVVLRSLEGNLLLHVKKPPSNRLWFGFTTMPKMEIDIEPVVSERKVQWGMVTRLIESRLRELLQESIVVPNMDDVSFFDTRSLPLRGGIFADAAKKADLARTEVDVSSAPASAALDTGSTQQEHEIKNTSTSLKASDLLTANKVGTASAPVSGTATPVMPDRSSASFQRDGATVEDGRASSVNSGAGATFNNALRNRKGGAEASSALREPSLQAVRTTSPAAAGLSELLNRDLAAGGGGLSGSPPRLDAQGNKRRTWFGSGPKSSVSSIGSSSGLSSLGLGAASIGGKSGREQSSLALGNASIERPSQLSHSTSVYGRSDSSLPVPGGISTRAVSDSASGTVDRSKTRASVLSTDDSDAEAHRTQDAARAASLAAATLQRERSSEAKQEHPAGTPSLIVSSASEPVLAFGDADSSAAHSHDARSTLEAPSPHDGDGERDLVDSPSSLTHSARSSLRSSRSDVVLPDANRDIQGNDGESIKDGKAEGFEDTGFFLASRQMSRGSEGAEAAAAAALQQAMPPPPPRRPTSEQRSVPRQDAASALSSVQRSRYGLNEADRSPGDNALTGTTSTMLLTSWNKAKASMADKEARQAAARDAKDAIKRGWANWNTKRAEAKRAVLAEDEFSQLTRSQSSRLSLVPGKSAWLASSPPDPTSFGLGFDKSSPEDTRSAFRDKHASSGHHATVRSNLTDTDDDNASVHSNSSNRQPYREVRASKKVHGFDNGLADGRASSVPSSKLASSAALSTISSTLTAVDTSDWPAKRDADILSLTPPAPADHEEEGNDSKRSKTLDRTTSNDAHTFASMPPVLPQRKSSSSISSTGQSGVVVSFIPPAPTATTKFASPSGLSAGDDARAETEAGLEAQLAGANGGGDDLLASVASTQPRTPERTTLSQDDKSPSRTQAQVSKPFVAQKDDRSAGEEREAVAPTTVTPITQPTSETARLSEPAKEMAASEQTQPMGAAESSSTEKSTPKSDQPYAALPPPEAASPSLGSGIKKQPGRATMMAVPGIPSMQKAGPQSFSAPPPSEPLPANPETSPSAFKASSLFKLPSFGSPVLTSGGLKSVGSAMSPSNSGEGVSSAAGITESAARVPPPVPARPGVEDKTKKTATTSLGLIRMVSSDGMAGLTGKSPSKDSKLHHAGDTTGPFTESKVQVEPSQPEDGDGTQVSTPFAEIVKARDPAANPEFEHAQVDLGDMVQIGNKEVQIPSKGESEARPNEIPSE</sequence>
<evidence type="ECO:0000256" key="6">
    <source>
        <dbReference type="ARBA" id="ARBA00023055"/>
    </source>
</evidence>
<comment type="subcellular location">
    <subcellularLocation>
        <location evidence="1">Endoplasmic reticulum membrane</location>
    </subcellularLocation>
</comment>
<feature type="compositionally biased region" description="Low complexity" evidence="9">
    <location>
        <begin position="804"/>
        <end position="817"/>
    </location>
</feature>
<feature type="compositionally biased region" description="Basic and acidic residues" evidence="9">
    <location>
        <begin position="924"/>
        <end position="935"/>
    </location>
</feature>
<feature type="compositionally biased region" description="Basic and acidic residues" evidence="9">
    <location>
        <begin position="1022"/>
        <end position="1031"/>
    </location>
</feature>
<dbReference type="PANTHER" id="PTHR13466">
    <property type="entry name" value="TEX2 PROTEIN-RELATED"/>
    <property type="match status" value="1"/>
</dbReference>
<dbReference type="PANTHER" id="PTHR13466:SF19">
    <property type="entry name" value="NUCLEUS-VACUOLE JUNCTION PROTEIN 2"/>
    <property type="match status" value="1"/>
</dbReference>
<feature type="region of interest" description="Disordered" evidence="9">
    <location>
        <begin position="1748"/>
        <end position="1768"/>
    </location>
</feature>
<keyword evidence="5 10" id="KW-1133">Transmembrane helix</keyword>